<protein>
    <recommendedName>
        <fullName evidence="2">DUF7344 domain-containing protein</fullName>
    </recommendedName>
</protein>
<organism evidence="3 4">
    <name type="scientific">Halobellus limi</name>
    <dbReference type="NCBI Taxonomy" id="699433"/>
    <lineage>
        <taxon>Archaea</taxon>
        <taxon>Methanobacteriati</taxon>
        <taxon>Methanobacteriota</taxon>
        <taxon>Stenosarchaea group</taxon>
        <taxon>Halobacteria</taxon>
        <taxon>Halobacteriales</taxon>
        <taxon>Haloferacaceae</taxon>
        <taxon>Halobellus</taxon>
    </lineage>
</organism>
<proteinExistence type="predicted"/>
<evidence type="ECO:0000256" key="1">
    <source>
        <dbReference type="SAM" id="MobiDB-lite"/>
    </source>
</evidence>
<gene>
    <name evidence="3" type="ORF">SAMN04488133_2784</name>
</gene>
<accession>A0A1H6BDV6</accession>
<feature type="region of interest" description="Disordered" evidence="1">
    <location>
        <begin position="50"/>
        <end position="71"/>
    </location>
</feature>
<sequence length="127" mass="14127">MSPASGGEKLSTAEALELLASETRYRLLRAFCESDLGSDARIALPELLETISETSTEGGDGPGSESDRERERLAVELRHNHLPRLDGRDVIDWDTEADTVARGPTFDELRPLVELIDEHGDELPERW</sequence>
<dbReference type="AlphaFoldDB" id="A0A1H6BDV6"/>
<name>A0A1H6BDV6_9EURY</name>
<dbReference type="EMBL" id="FNVN01000004">
    <property type="protein sequence ID" value="SEG58852.1"/>
    <property type="molecule type" value="Genomic_DNA"/>
</dbReference>
<evidence type="ECO:0000313" key="4">
    <source>
        <dbReference type="Proteomes" id="UP000236740"/>
    </source>
</evidence>
<dbReference type="RefSeq" id="WP_200820923.1">
    <property type="nucleotide sequence ID" value="NZ_CP031312.1"/>
</dbReference>
<dbReference type="Proteomes" id="UP000236740">
    <property type="component" value="Unassembled WGS sequence"/>
</dbReference>
<evidence type="ECO:0000313" key="3">
    <source>
        <dbReference type="EMBL" id="SEG58852.1"/>
    </source>
</evidence>
<dbReference type="Pfam" id="PF24035">
    <property type="entry name" value="DUF7344"/>
    <property type="match status" value="1"/>
</dbReference>
<dbReference type="GeneID" id="71004385"/>
<dbReference type="InterPro" id="IPR055768">
    <property type="entry name" value="DUF7344"/>
</dbReference>
<evidence type="ECO:0000259" key="2">
    <source>
        <dbReference type="Pfam" id="PF24035"/>
    </source>
</evidence>
<feature type="domain" description="DUF7344" evidence="2">
    <location>
        <begin position="17"/>
        <end position="100"/>
    </location>
</feature>
<keyword evidence="4" id="KW-1185">Reference proteome</keyword>
<reference evidence="3 4" key="1">
    <citation type="submission" date="2016-10" db="EMBL/GenBank/DDBJ databases">
        <authorList>
            <person name="de Groot N.N."/>
        </authorList>
    </citation>
    <scope>NUCLEOTIDE SEQUENCE [LARGE SCALE GENOMIC DNA]</scope>
    <source>
        <strain evidence="3 4">CGMCC 1.10331</strain>
    </source>
</reference>